<dbReference type="EMBL" id="JAACJJ010000028">
    <property type="protein sequence ID" value="KAF5321152.1"/>
    <property type="molecule type" value="Genomic_DNA"/>
</dbReference>
<evidence type="ECO:0008006" key="3">
    <source>
        <dbReference type="Google" id="ProtNLM"/>
    </source>
</evidence>
<sequence length="441" mass="48686">MASSRQTGIFDKVMGVFQSRGKYNDYNQAALDEEEGRVALTSASVADIHETGRDEAGIALLETEPQVASKRKRLTCCTVFGYELSVRMFWRVVGFVLGGYTLYLGFRAFQWALTDAPTGLENKPVFGEVICSATAPHIYNRTEVTIMTPISTRGQDHLFDIRGAAVGTITIADGKADATEVVYTMTLRSNAAGVVEDTKFIYPDIDADTGVVTRSRLIIDTSHVPATNHYKCMRFDITMYVPPTLKRLHVASHANATHVRFAPGTRAAMENLIVTLYTSTNRNLIETNFNVTPEELSLEVYEGYIVGEASIVKDTSVFTQRGDGVANVKFRPASSYKSNLHTATGAGRSDFKFIKNEKFSNQIEASHISSRNGDIYLTYAESGFNGKIDMGSTSFTVTNAQRFDNTVPGDDTEPKFTHYHGSISGEDRIFVTSRGWTGLYF</sequence>
<evidence type="ECO:0000313" key="2">
    <source>
        <dbReference type="Proteomes" id="UP000567179"/>
    </source>
</evidence>
<name>A0A8H5BD82_9AGAR</name>
<organism evidence="1 2">
    <name type="scientific">Psilocybe cf. subviscida</name>
    <dbReference type="NCBI Taxonomy" id="2480587"/>
    <lineage>
        <taxon>Eukaryota</taxon>
        <taxon>Fungi</taxon>
        <taxon>Dikarya</taxon>
        <taxon>Basidiomycota</taxon>
        <taxon>Agaricomycotina</taxon>
        <taxon>Agaricomycetes</taxon>
        <taxon>Agaricomycetidae</taxon>
        <taxon>Agaricales</taxon>
        <taxon>Agaricineae</taxon>
        <taxon>Strophariaceae</taxon>
        <taxon>Psilocybe</taxon>
    </lineage>
</organism>
<keyword evidence="2" id="KW-1185">Reference proteome</keyword>
<evidence type="ECO:0000313" key="1">
    <source>
        <dbReference type="EMBL" id="KAF5321152.1"/>
    </source>
</evidence>
<accession>A0A8H5BD82</accession>
<protein>
    <recommendedName>
        <fullName evidence="3">Adhesin domain-containing protein</fullName>
    </recommendedName>
</protein>
<gene>
    <name evidence="1" type="ORF">D9619_001337</name>
</gene>
<proteinExistence type="predicted"/>
<dbReference type="AlphaFoldDB" id="A0A8H5BD82"/>
<dbReference type="OrthoDB" id="2991206at2759"/>
<dbReference type="Proteomes" id="UP000567179">
    <property type="component" value="Unassembled WGS sequence"/>
</dbReference>
<reference evidence="1 2" key="1">
    <citation type="journal article" date="2020" name="ISME J.">
        <title>Uncovering the hidden diversity of litter-decomposition mechanisms in mushroom-forming fungi.</title>
        <authorList>
            <person name="Floudas D."/>
            <person name="Bentzer J."/>
            <person name="Ahren D."/>
            <person name="Johansson T."/>
            <person name="Persson P."/>
            <person name="Tunlid A."/>
        </authorList>
    </citation>
    <scope>NUCLEOTIDE SEQUENCE [LARGE SCALE GENOMIC DNA]</scope>
    <source>
        <strain evidence="1 2">CBS 101986</strain>
    </source>
</reference>
<comment type="caution">
    <text evidence="1">The sequence shown here is derived from an EMBL/GenBank/DDBJ whole genome shotgun (WGS) entry which is preliminary data.</text>
</comment>